<gene>
    <name evidence="4" type="primary">LOC117564271</name>
</gene>
<protein>
    <submittedName>
        <fullName evidence="4">Uncharacterized protein LOC117564271</fullName>
    </submittedName>
</protein>
<dbReference type="OrthoDB" id="7903147at2759"/>
<dbReference type="RefSeq" id="XP_051858113.1">
    <property type="nucleotide sequence ID" value="XM_052002153.1"/>
</dbReference>
<evidence type="ECO:0000313" key="4">
    <source>
        <dbReference type="RefSeq" id="XP_051858113.1"/>
    </source>
</evidence>
<dbReference type="GeneID" id="117564271"/>
<evidence type="ECO:0000259" key="2">
    <source>
        <dbReference type="Pfam" id="PF16012"/>
    </source>
</evidence>
<evidence type="ECO:0000313" key="3">
    <source>
        <dbReference type="Proteomes" id="UP000515160"/>
    </source>
</evidence>
<reference evidence="4" key="1">
    <citation type="submission" date="2025-08" db="UniProtKB">
        <authorList>
            <consortium name="RefSeq"/>
        </authorList>
    </citation>
    <scope>IDENTIFICATION</scope>
    <source>
        <strain evidence="4">15112-1751.03</strain>
        <tissue evidence="4">Whole Adult</tissue>
    </source>
</reference>
<feature type="compositionally biased region" description="Polar residues" evidence="1">
    <location>
        <begin position="203"/>
        <end position="220"/>
    </location>
</feature>
<accession>A0A9C6T1R9</accession>
<proteinExistence type="predicted"/>
<keyword evidence="3" id="KW-1185">Reference proteome</keyword>
<evidence type="ECO:0000256" key="1">
    <source>
        <dbReference type="SAM" id="MobiDB-lite"/>
    </source>
</evidence>
<dbReference type="InterPro" id="IPR031961">
    <property type="entry name" value="DUF4780"/>
</dbReference>
<dbReference type="AlphaFoldDB" id="A0A9C6T1R9"/>
<feature type="compositionally biased region" description="Polar residues" evidence="1">
    <location>
        <begin position="1"/>
        <end position="19"/>
    </location>
</feature>
<organism evidence="3 4">
    <name type="scientific">Drosophila albomicans</name>
    <name type="common">Fruit fly</name>
    <dbReference type="NCBI Taxonomy" id="7291"/>
    <lineage>
        <taxon>Eukaryota</taxon>
        <taxon>Metazoa</taxon>
        <taxon>Ecdysozoa</taxon>
        <taxon>Arthropoda</taxon>
        <taxon>Hexapoda</taxon>
        <taxon>Insecta</taxon>
        <taxon>Pterygota</taxon>
        <taxon>Neoptera</taxon>
        <taxon>Endopterygota</taxon>
        <taxon>Diptera</taxon>
        <taxon>Brachycera</taxon>
        <taxon>Muscomorpha</taxon>
        <taxon>Ephydroidea</taxon>
        <taxon>Drosophilidae</taxon>
        <taxon>Drosophila</taxon>
    </lineage>
</organism>
<dbReference type="Proteomes" id="UP000515160">
    <property type="component" value="Chromosome 2L"/>
</dbReference>
<sequence>MEHINTSTQAGMSAQTSAEGVTATIGGHGRESVVSGHTTEVLGVGYLSCNNTPTNNDLRFMRAGTDVLVDSDQESVASISSAVEERLLRSPRPIASTSKVAKRGTLGLKEKAKYKAAVRIQARFCGRANLSVQDKEKLAWADAYLRDNRTNFLKITQVQSGFIVAANPKVESMTSKRQRSAESPKQGAPVRKKQRPPGPPKPEQNTENIPRQNPRATVSETARRHLAVALIDRGDSNGKMSADRWQLTHAKLVDALFVRMENAPDSPMPTFKGAGWLNGVKILTCKDVPTLLWLKKTVPKLDGLWEGANLDVVDINSIPSMPKAKVLFPVVVQGERALQLLKKQNPAIPTTDWSVLKIDEPLPNNGGQHMILQINKEAEDMLYKRNGKMAWGVGSVYLRLKKRHPTDKDTHTLRSGEVEADLGIESMTDATLHLNLTDKMVEEGEELFVQADHTASVQTSNECAATQPLQV</sequence>
<feature type="region of interest" description="Disordered" evidence="1">
    <location>
        <begin position="170"/>
        <end position="220"/>
    </location>
</feature>
<dbReference type="Pfam" id="PF16012">
    <property type="entry name" value="DUF4780"/>
    <property type="match status" value="1"/>
</dbReference>
<feature type="region of interest" description="Disordered" evidence="1">
    <location>
        <begin position="1"/>
        <end position="21"/>
    </location>
</feature>
<feature type="domain" description="DUF4780" evidence="2">
    <location>
        <begin position="223"/>
        <end position="398"/>
    </location>
</feature>
<name>A0A9C6T1R9_DROAB</name>